<accession>A0AAT9FHM0</accession>
<dbReference type="KEGG" id="osu:NT6N_04950"/>
<proteinExistence type="predicted"/>
<gene>
    <name evidence="1" type="ORF">NT6N_04950</name>
</gene>
<name>A0AAT9FHM0_9BACT</name>
<reference evidence="1" key="1">
    <citation type="submission" date="2024-07" db="EMBL/GenBank/DDBJ databases">
        <title>Complete genome sequence of Verrucomicrobiaceae bacterium NT6N.</title>
        <authorList>
            <person name="Huang C."/>
            <person name="Takami H."/>
            <person name="Hamasaki K."/>
        </authorList>
    </citation>
    <scope>NUCLEOTIDE SEQUENCE</scope>
    <source>
        <strain evidence="1">NT6N</strain>
    </source>
</reference>
<protein>
    <recommendedName>
        <fullName evidence="2">DUF5666 domain-containing protein</fullName>
    </recommendedName>
</protein>
<dbReference type="EMBL" id="AP026866">
    <property type="protein sequence ID" value="BDS05455.1"/>
    <property type="molecule type" value="Genomic_DNA"/>
</dbReference>
<evidence type="ECO:0000313" key="1">
    <source>
        <dbReference type="EMBL" id="BDS05455.1"/>
    </source>
</evidence>
<dbReference type="AlphaFoldDB" id="A0AAT9FHM0"/>
<organism evidence="1">
    <name type="scientific">Oceaniferula spumae</name>
    <dbReference type="NCBI Taxonomy" id="2979115"/>
    <lineage>
        <taxon>Bacteria</taxon>
        <taxon>Pseudomonadati</taxon>
        <taxon>Verrucomicrobiota</taxon>
        <taxon>Verrucomicrobiia</taxon>
        <taxon>Verrucomicrobiales</taxon>
        <taxon>Verrucomicrobiaceae</taxon>
        <taxon>Oceaniferula</taxon>
    </lineage>
</organism>
<sequence>MTDVPDSPIKHISADGKLITSLSGPFEHTTPVMKSGATLTVVIHGSTLVGGKDAETLLSMNTELLDQSQQFALKSIEPGTDGTCRLNYVAL</sequence>
<evidence type="ECO:0008006" key="2">
    <source>
        <dbReference type="Google" id="ProtNLM"/>
    </source>
</evidence>